<dbReference type="AlphaFoldDB" id="A0A3S0KY10"/>
<reference evidence="1 2" key="1">
    <citation type="submission" date="2018-12" db="EMBL/GenBank/DDBJ databases">
        <authorList>
            <person name="Yang Y."/>
        </authorList>
    </citation>
    <scope>NUCLEOTIDE SEQUENCE [LARGE SCALE GENOMIC DNA]</scope>
    <source>
        <strain evidence="1 2">L-25-5w-1</strain>
    </source>
</reference>
<proteinExistence type="predicted"/>
<keyword evidence="2" id="KW-1185">Reference proteome</keyword>
<organism evidence="1 2">
    <name type="scientific">Azospirillum griseum</name>
    <dbReference type="NCBI Taxonomy" id="2496639"/>
    <lineage>
        <taxon>Bacteria</taxon>
        <taxon>Pseudomonadati</taxon>
        <taxon>Pseudomonadota</taxon>
        <taxon>Alphaproteobacteria</taxon>
        <taxon>Rhodospirillales</taxon>
        <taxon>Azospirillaceae</taxon>
        <taxon>Azospirillum</taxon>
    </lineage>
</organism>
<comment type="caution">
    <text evidence="1">The sequence shown here is derived from an EMBL/GenBank/DDBJ whole genome shotgun (WGS) entry which is preliminary data.</text>
</comment>
<evidence type="ECO:0000313" key="1">
    <source>
        <dbReference type="EMBL" id="RTR19808.1"/>
    </source>
</evidence>
<gene>
    <name evidence="1" type="ORF">EJ903_12460</name>
</gene>
<protein>
    <submittedName>
        <fullName evidence="1">Uncharacterized protein</fullName>
    </submittedName>
</protein>
<dbReference type="RefSeq" id="WP_126615646.1">
    <property type="nucleotide sequence ID" value="NZ_JBHUCY010000043.1"/>
</dbReference>
<dbReference type="EMBL" id="RXMA01000010">
    <property type="protein sequence ID" value="RTR19808.1"/>
    <property type="molecule type" value="Genomic_DNA"/>
</dbReference>
<dbReference type="OrthoDB" id="5758988at2"/>
<name>A0A3S0KY10_9PROT</name>
<evidence type="ECO:0000313" key="2">
    <source>
        <dbReference type="Proteomes" id="UP000277007"/>
    </source>
</evidence>
<accession>A0A3S0KY10</accession>
<dbReference type="Proteomes" id="UP000277007">
    <property type="component" value="Unassembled WGS sequence"/>
</dbReference>
<sequence length="313" mass="34874">MIDLPSAINDYRSRGVTSFHARADNVAFEEILSAERVAGYVAHPSVTPDWAEHHSGYVGARINRSGRAVPETFEAINGPAHLNRLDENQFIVRVEAVDWVLKEKGLSVAQLVGWWAVVKGAAKADPHEREEAQDSLDELFDVWNRKRDNRPIFAGFEGDVADDLAALDWPNRLRDRWGLGHYAPFSGQSITVLLMRYAVRDVVKTVAKRGGAAFARPTALDGGLNDWFFSAPKGVSFGRAMDLQPDGNCERHVAEILHQRIDYRVSHAARLGAITAPLPAVSLRQRRNDHLACLQYHSDRDDFGQDIPAHVVD</sequence>